<dbReference type="Pfam" id="PF13443">
    <property type="entry name" value="HTH_26"/>
    <property type="match status" value="1"/>
</dbReference>
<dbReference type="GO" id="GO:0003677">
    <property type="term" value="F:DNA binding"/>
    <property type="evidence" value="ECO:0007669"/>
    <property type="project" value="InterPro"/>
</dbReference>
<accession>A0A494WUF7</accession>
<keyword evidence="3" id="KW-1185">Reference proteome</keyword>
<gene>
    <name evidence="2" type="ORF">HDCHBGLK_02964</name>
</gene>
<evidence type="ECO:0000313" key="2">
    <source>
        <dbReference type="EMBL" id="QBF75553.1"/>
    </source>
</evidence>
<name>A0A494WUF7_CLOS5</name>
<dbReference type="InterPro" id="IPR001387">
    <property type="entry name" value="Cro/C1-type_HTH"/>
</dbReference>
<dbReference type="Gene3D" id="1.10.260.40">
    <property type="entry name" value="lambda repressor-like DNA-binding domains"/>
    <property type="match status" value="1"/>
</dbReference>
<dbReference type="GeneID" id="62697151"/>
<dbReference type="SUPFAM" id="SSF47413">
    <property type="entry name" value="lambda repressor-like DNA-binding domains"/>
    <property type="match status" value="1"/>
</dbReference>
<reference evidence="2 3" key="1">
    <citation type="journal article" date="2019" name="Appl. Environ. Microbiol.">
        <title>Clostridium scindens ATCC 35704: integration of nutritional requirements, the complete genome sequence, and global transcriptional responses to bile acids.</title>
        <authorList>
            <person name="Devendran S."/>
            <person name="Shrestha R."/>
            <person name="Alves J.M.P."/>
            <person name="Wolf P.G."/>
            <person name="Ly L."/>
            <person name="Hernandez A.G."/>
            <person name="Mendez-Garcia C."/>
            <person name="Inboden A."/>
            <person name="Wiley J."/>
            <person name="Paul O."/>
            <person name="Allen A."/>
            <person name="Springer E."/>
            <person name="Wright C.L."/>
            <person name="Fields C.J."/>
            <person name="Daniel S.L."/>
            <person name="Ridlon J.M."/>
        </authorList>
    </citation>
    <scope>NUCLEOTIDE SEQUENCE [LARGE SCALE GENOMIC DNA]</scope>
    <source>
        <strain evidence="2 3">ATCC 35704</strain>
    </source>
</reference>
<evidence type="ECO:0000259" key="1">
    <source>
        <dbReference type="Pfam" id="PF13443"/>
    </source>
</evidence>
<protein>
    <recommendedName>
        <fullName evidence="1">HTH cro/C1-type domain-containing protein</fullName>
    </recommendedName>
</protein>
<dbReference type="AlphaFoldDB" id="A0A494WUF7"/>
<dbReference type="OrthoDB" id="1098026at2"/>
<dbReference type="KEGG" id="csci:HDCHBGLK_02964"/>
<dbReference type="Proteomes" id="UP000289664">
    <property type="component" value="Chromosome"/>
</dbReference>
<dbReference type="EMBL" id="CP036170">
    <property type="protein sequence ID" value="QBF75553.1"/>
    <property type="molecule type" value="Genomic_DNA"/>
</dbReference>
<evidence type="ECO:0000313" key="3">
    <source>
        <dbReference type="Proteomes" id="UP000289664"/>
    </source>
</evidence>
<dbReference type="RefSeq" id="WP_130574617.1">
    <property type="nucleotide sequence ID" value="NZ_CP036170.1"/>
</dbReference>
<proteinExistence type="predicted"/>
<organism evidence="2 3">
    <name type="scientific">Clostridium scindens (strain ATCC 35704 / DSM 5676 / VPI 13733 / 19)</name>
    <dbReference type="NCBI Taxonomy" id="411468"/>
    <lineage>
        <taxon>Bacteria</taxon>
        <taxon>Bacillati</taxon>
        <taxon>Bacillota</taxon>
        <taxon>Clostridia</taxon>
        <taxon>Lachnospirales</taxon>
        <taxon>Lachnospiraceae</taxon>
    </lineage>
</organism>
<sequence length="72" mass="8271">MAKPLVNVFPKLKAKMAYNGNTTTDLAEVLEISEDSVRRRLRGDVEFELPEIVKLMKFYKCTFEEIFGEKAA</sequence>
<dbReference type="InterPro" id="IPR010982">
    <property type="entry name" value="Lambda_DNA-bd_dom_sf"/>
</dbReference>
<dbReference type="CDD" id="cd00093">
    <property type="entry name" value="HTH_XRE"/>
    <property type="match status" value="1"/>
</dbReference>
<feature type="domain" description="HTH cro/C1-type" evidence="1">
    <location>
        <begin position="11"/>
        <end position="67"/>
    </location>
</feature>